<evidence type="ECO:0000256" key="7">
    <source>
        <dbReference type="ARBA" id="ARBA00022723"/>
    </source>
</evidence>
<dbReference type="Proteomes" id="UP000012019">
    <property type="component" value="Unassembled WGS sequence"/>
</dbReference>
<evidence type="ECO:0000313" key="15">
    <source>
        <dbReference type="Proteomes" id="UP000012019"/>
    </source>
</evidence>
<dbReference type="GO" id="GO:0071555">
    <property type="term" value="P:cell wall organization"/>
    <property type="evidence" value="ECO:0007669"/>
    <property type="project" value="UniProtKB-KW"/>
</dbReference>
<evidence type="ECO:0000256" key="2">
    <source>
        <dbReference type="ARBA" id="ARBA00001947"/>
    </source>
</evidence>
<dbReference type="AlphaFoldDB" id="M7NZ14"/>
<dbReference type="SUPFAM" id="SSF55846">
    <property type="entry name" value="N-acetylmuramoyl-L-alanine amidase-like"/>
    <property type="match status" value="1"/>
</dbReference>
<comment type="cofactor">
    <cofactor evidence="2">
        <name>Zn(2+)</name>
        <dbReference type="ChEBI" id="CHEBI:29105"/>
    </cofactor>
</comment>
<dbReference type="CDD" id="cd06583">
    <property type="entry name" value="PGRP"/>
    <property type="match status" value="1"/>
</dbReference>
<reference evidence="14 15" key="1">
    <citation type="journal article" date="2013" name="Genome Announc.">
        <title>Draft Genome Sequence of Methylophaga lonarensis MPLT, a Haloalkaliphilic (Non-Methane-Utilizing) Methylotroph.</title>
        <authorList>
            <person name="Shetty S.A."/>
            <person name="Marathe N.P."/>
            <person name="Munot H."/>
            <person name="Antony C.P."/>
            <person name="Dhotre D.P."/>
            <person name="Murrell J.C."/>
            <person name="Shouche Y.S."/>
        </authorList>
    </citation>
    <scope>NUCLEOTIDE SEQUENCE [LARGE SCALE GENOMIC DNA]</scope>
    <source>
        <strain evidence="14 15">MPL</strain>
    </source>
</reference>
<evidence type="ECO:0000256" key="5">
    <source>
        <dbReference type="ARBA" id="ARBA00011901"/>
    </source>
</evidence>
<comment type="similarity">
    <text evidence="4">Belongs to the N-acetylmuramoyl-L-alanine amidase 2 family.</text>
</comment>
<dbReference type="PANTHER" id="PTHR30417">
    <property type="entry name" value="N-ACETYLMURAMOYL-L-ALANINE AMIDASE AMID"/>
    <property type="match status" value="1"/>
</dbReference>
<dbReference type="PANTHER" id="PTHR30417:SF4">
    <property type="entry name" value="1,6-ANHYDRO-N-ACETYLMURAMYL-L-ALANINE AMIDASE AMPD"/>
    <property type="match status" value="1"/>
</dbReference>
<comment type="caution">
    <text evidence="14">The sequence shown here is derived from an EMBL/GenBank/DDBJ whole genome shotgun (WGS) entry which is preliminary data.</text>
</comment>
<feature type="domain" description="N-acetylmuramoyl-L-alanine amidase" evidence="13">
    <location>
        <begin position="25"/>
        <end position="176"/>
    </location>
</feature>
<dbReference type="GO" id="GO:0005737">
    <property type="term" value="C:cytoplasm"/>
    <property type="evidence" value="ECO:0007669"/>
    <property type="project" value="UniProtKB-SubCell"/>
</dbReference>
<name>M7NZ14_9GAMM</name>
<evidence type="ECO:0000256" key="8">
    <source>
        <dbReference type="ARBA" id="ARBA00022801"/>
    </source>
</evidence>
<dbReference type="GO" id="GO:0009254">
    <property type="term" value="P:peptidoglycan turnover"/>
    <property type="evidence" value="ECO:0007669"/>
    <property type="project" value="TreeGrafter"/>
</dbReference>
<organism evidence="14 15">
    <name type="scientific">Methylophaga lonarensis MPL</name>
    <dbReference type="NCBI Taxonomy" id="1286106"/>
    <lineage>
        <taxon>Bacteria</taxon>
        <taxon>Pseudomonadati</taxon>
        <taxon>Pseudomonadota</taxon>
        <taxon>Gammaproteobacteria</taxon>
        <taxon>Thiotrichales</taxon>
        <taxon>Piscirickettsiaceae</taxon>
        <taxon>Methylophaga</taxon>
    </lineage>
</organism>
<gene>
    <name evidence="14" type="ORF">MPL1_10202</name>
</gene>
<protein>
    <recommendedName>
        <fullName evidence="11">1,6-anhydro-N-acetylmuramyl-L-alanine amidase AmpD</fullName>
        <ecNumber evidence="5">3.5.1.28</ecNumber>
    </recommendedName>
    <alternativeName>
        <fullName evidence="12">N-acetylmuramoyl-L-alanine amidase</fullName>
    </alternativeName>
</protein>
<comment type="catalytic activity">
    <reaction evidence="1">
        <text>Hydrolyzes the link between N-acetylmuramoyl residues and L-amino acid residues in certain cell-wall glycopeptides.</text>
        <dbReference type="EC" id="3.5.1.28"/>
    </reaction>
</comment>
<dbReference type="SMART" id="SM00644">
    <property type="entry name" value="Ami_2"/>
    <property type="match status" value="1"/>
</dbReference>
<dbReference type="eggNOG" id="COG3023">
    <property type="taxonomic scope" value="Bacteria"/>
</dbReference>
<comment type="subcellular location">
    <subcellularLocation>
        <location evidence="3">Cytoplasm</location>
    </subcellularLocation>
</comment>
<evidence type="ECO:0000256" key="11">
    <source>
        <dbReference type="ARBA" id="ARBA00039257"/>
    </source>
</evidence>
<keyword evidence="15" id="KW-1185">Reference proteome</keyword>
<keyword evidence="9" id="KW-0862">Zinc</keyword>
<accession>M7NZ14</accession>
<proteinExistence type="inferred from homology"/>
<keyword evidence="6" id="KW-0963">Cytoplasm</keyword>
<keyword evidence="7" id="KW-0479">Metal-binding</keyword>
<dbReference type="PATRIC" id="fig|1286106.3.peg.2040"/>
<dbReference type="OrthoDB" id="9794842at2"/>
<evidence type="ECO:0000259" key="13">
    <source>
        <dbReference type="SMART" id="SM00644"/>
    </source>
</evidence>
<dbReference type="STRING" id="1286106.MPL1_10202"/>
<dbReference type="EMBL" id="APHR01000055">
    <property type="protein sequence ID" value="EMR12472.1"/>
    <property type="molecule type" value="Genomic_DNA"/>
</dbReference>
<evidence type="ECO:0000256" key="3">
    <source>
        <dbReference type="ARBA" id="ARBA00004496"/>
    </source>
</evidence>
<dbReference type="Gene3D" id="3.40.80.10">
    <property type="entry name" value="Peptidoglycan recognition protein-like"/>
    <property type="match status" value="1"/>
</dbReference>
<evidence type="ECO:0000256" key="9">
    <source>
        <dbReference type="ARBA" id="ARBA00022833"/>
    </source>
</evidence>
<dbReference type="GO" id="GO:0046872">
    <property type="term" value="F:metal ion binding"/>
    <property type="evidence" value="ECO:0007669"/>
    <property type="project" value="UniProtKB-KW"/>
</dbReference>
<evidence type="ECO:0000256" key="1">
    <source>
        <dbReference type="ARBA" id="ARBA00001561"/>
    </source>
</evidence>
<dbReference type="InterPro" id="IPR002502">
    <property type="entry name" value="Amidase_domain"/>
</dbReference>
<sequence>MSDSRTGFKIDRRTGILNEAKFLLSPNHDQRPEPADISGIVLHNISLPPGQFNGDWITDLFLNRLDPGAHPYFETIASMRVSAHLLIRRNGELIQYVPFHLRAWHAGESCWNGRQRCNDFTVGIELEGDDHSAFETAQYQSLVEVIQALLLTYPTLSKSAITGHEHIAPGRKTDPGPFFDWTALHAALGSD</sequence>
<dbReference type="NCBIfam" id="NF008758">
    <property type="entry name" value="PRK11789.1"/>
    <property type="match status" value="1"/>
</dbReference>
<dbReference type="RefSeq" id="WP_009727010.1">
    <property type="nucleotide sequence ID" value="NZ_APHR01000055.1"/>
</dbReference>
<dbReference type="InterPro" id="IPR051206">
    <property type="entry name" value="NAMLAA_amidase_2"/>
</dbReference>
<dbReference type="GO" id="GO:0009253">
    <property type="term" value="P:peptidoglycan catabolic process"/>
    <property type="evidence" value="ECO:0007669"/>
    <property type="project" value="InterPro"/>
</dbReference>
<evidence type="ECO:0000313" key="14">
    <source>
        <dbReference type="EMBL" id="EMR12472.1"/>
    </source>
</evidence>
<evidence type="ECO:0000256" key="12">
    <source>
        <dbReference type="ARBA" id="ARBA00042615"/>
    </source>
</evidence>
<evidence type="ECO:0000256" key="6">
    <source>
        <dbReference type="ARBA" id="ARBA00022490"/>
    </source>
</evidence>
<dbReference type="GO" id="GO:0008745">
    <property type="term" value="F:N-acetylmuramoyl-L-alanine amidase activity"/>
    <property type="evidence" value="ECO:0007669"/>
    <property type="project" value="UniProtKB-EC"/>
</dbReference>
<dbReference type="InterPro" id="IPR036505">
    <property type="entry name" value="Amidase/PGRP_sf"/>
</dbReference>
<dbReference type="EC" id="3.5.1.28" evidence="5"/>
<dbReference type="Pfam" id="PF01510">
    <property type="entry name" value="Amidase_2"/>
    <property type="match status" value="1"/>
</dbReference>
<keyword evidence="10" id="KW-0961">Cell wall biogenesis/degradation</keyword>
<evidence type="ECO:0000256" key="4">
    <source>
        <dbReference type="ARBA" id="ARBA00007553"/>
    </source>
</evidence>
<keyword evidence="8" id="KW-0378">Hydrolase</keyword>
<evidence type="ECO:0000256" key="10">
    <source>
        <dbReference type="ARBA" id="ARBA00023316"/>
    </source>
</evidence>